<dbReference type="EMBL" id="JN248563">
    <property type="protein sequence ID" value="AEV45873.1"/>
    <property type="molecule type" value="Genomic_DNA"/>
</dbReference>
<comment type="similarity">
    <text evidence="1 3">Belongs to the short-chain dehydrogenases/reductases (SDR) family.</text>
</comment>
<protein>
    <submittedName>
        <fullName evidence="4">Putative dehydrogenase/reductase protein</fullName>
    </submittedName>
</protein>
<dbReference type="PRINTS" id="PR00081">
    <property type="entry name" value="GDHRDH"/>
</dbReference>
<dbReference type="PANTHER" id="PTHR42760">
    <property type="entry name" value="SHORT-CHAIN DEHYDROGENASES/REDUCTASES FAMILY MEMBER"/>
    <property type="match status" value="1"/>
</dbReference>
<keyword evidence="4" id="KW-0614">Plasmid</keyword>
<dbReference type="SUPFAM" id="SSF51735">
    <property type="entry name" value="NAD(P)-binding Rossmann-fold domains"/>
    <property type="match status" value="1"/>
</dbReference>
<dbReference type="InterPro" id="IPR002347">
    <property type="entry name" value="SDR_fam"/>
</dbReference>
<dbReference type="CDD" id="cd05233">
    <property type="entry name" value="SDR_c"/>
    <property type="match status" value="1"/>
</dbReference>
<name>G9G7I2_9PSED</name>
<reference evidence="4" key="1">
    <citation type="submission" date="2011-07" db="EMBL/GenBank/DDBJ databases">
        <title>Complete nucleotide sequence and genetic organization of a catabolic plasmid from a psychrotolerant Pseudomonas species.</title>
        <authorList>
            <person name="Ahn E."/>
            <person name="Kim D."/>
            <person name="Kim E."/>
        </authorList>
    </citation>
    <scope>NUCLEOTIDE SEQUENCE</scope>
    <source>
        <strain evidence="4">MC1</strain>
        <plasmid evidence="4">KOPRI126573</plasmid>
    </source>
</reference>
<dbReference type="PANTHER" id="PTHR42760:SF133">
    <property type="entry name" value="3-OXOACYL-[ACYL-CARRIER-PROTEIN] REDUCTASE"/>
    <property type="match status" value="1"/>
</dbReference>
<evidence type="ECO:0000256" key="2">
    <source>
        <dbReference type="ARBA" id="ARBA00023002"/>
    </source>
</evidence>
<evidence type="ECO:0000313" key="4">
    <source>
        <dbReference type="EMBL" id="AEV45873.1"/>
    </source>
</evidence>
<accession>G9G7I2</accession>
<proteinExistence type="inferred from homology"/>
<evidence type="ECO:0000256" key="1">
    <source>
        <dbReference type="ARBA" id="ARBA00006484"/>
    </source>
</evidence>
<dbReference type="GO" id="GO:0016616">
    <property type="term" value="F:oxidoreductase activity, acting on the CH-OH group of donors, NAD or NADP as acceptor"/>
    <property type="evidence" value="ECO:0007669"/>
    <property type="project" value="TreeGrafter"/>
</dbReference>
<evidence type="ECO:0000256" key="3">
    <source>
        <dbReference type="RuleBase" id="RU000363"/>
    </source>
</evidence>
<dbReference type="AlphaFoldDB" id="G9G7I2"/>
<keyword evidence="2" id="KW-0560">Oxidoreductase</keyword>
<organism evidence="4">
    <name type="scientific">Pseudomonas sp. MC1</name>
    <dbReference type="NCBI Taxonomy" id="1123041"/>
    <lineage>
        <taxon>Bacteria</taxon>
        <taxon>Pseudomonadati</taxon>
        <taxon>Pseudomonadota</taxon>
        <taxon>Gammaproteobacteria</taxon>
        <taxon>Pseudomonadales</taxon>
        <taxon>Pseudomonadaceae</taxon>
        <taxon>Pseudomonas</taxon>
    </lineage>
</organism>
<dbReference type="InterPro" id="IPR036291">
    <property type="entry name" value="NAD(P)-bd_dom_sf"/>
</dbReference>
<sequence>MSGMAGRVAIVTGAGRGLGREMALGLARAGVRVVATAARERAEVEQVATEIRREFDEARVLPLLADVTREADCERVVSAALQHWQRLDILVNNAGRGMKYVSERFLTEPTRFWEVTPETWRMVIETNVNGPFLMARSGTAYACSRLGRIVNMSMNHETMRRRGFSPYGPSKAALESETVIWAQDLEGTGFTVNALLPGGAALTGMIPQDLDEHIRAQLLAPRVVVAPLLWLASQAADHINGQRLLANCWRDADPAAAFRYDGWGA</sequence>
<gene>
    <name evidence="4" type="ORF">pYIC_32</name>
</gene>
<dbReference type="Gene3D" id="3.40.50.720">
    <property type="entry name" value="NAD(P)-binding Rossmann-like Domain"/>
    <property type="match status" value="1"/>
</dbReference>
<dbReference type="Pfam" id="PF00106">
    <property type="entry name" value="adh_short"/>
    <property type="match status" value="1"/>
</dbReference>
<geneLocation type="plasmid" evidence="4">
    <name>KOPRI126573</name>
</geneLocation>
<dbReference type="PRINTS" id="PR00080">
    <property type="entry name" value="SDRFAMILY"/>
</dbReference>